<keyword evidence="13" id="KW-0443">Lipid metabolism</keyword>
<comment type="catalytic activity">
    <reaction evidence="15">
        <text>octadecanoyl-[ACP] + 2 reduced [2Fe-2S]-[ferredoxin] + O2 + 2 H(+) = (9Z)-octadecenoyl-[ACP] + 2 oxidized [2Fe-2S]-[ferredoxin] + 2 H2O</text>
        <dbReference type="Rhea" id="RHEA:11776"/>
        <dbReference type="Rhea" id="RHEA-COMP:9656"/>
        <dbReference type="Rhea" id="RHEA-COMP:9924"/>
        <dbReference type="Rhea" id="RHEA-COMP:10000"/>
        <dbReference type="Rhea" id="RHEA-COMP:10001"/>
        <dbReference type="ChEBI" id="CHEBI:15377"/>
        <dbReference type="ChEBI" id="CHEBI:15378"/>
        <dbReference type="ChEBI" id="CHEBI:15379"/>
        <dbReference type="ChEBI" id="CHEBI:33737"/>
        <dbReference type="ChEBI" id="CHEBI:33738"/>
        <dbReference type="ChEBI" id="CHEBI:78495"/>
        <dbReference type="ChEBI" id="CHEBI:78783"/>
        <dbReference type="EC" id="1.14.19.2"/>
    </reaction>
</comment>
<dbReference type="GO" id="GO:0046872">
    <property type="term" value="F:metal ion binding"/>
    <property type="evidence" value="ECO:0007669"/>
    <property type="project" value="UniProtKB-KW"/>
</dbReference>
<evidence type="ECO:0000256" key="7">
    <source>
        <dbReference type="ARBA" id="ARBA00022640"/>
    </source>
</evidence>
<dbReference type="EC" id="1.14.19.-" evidence="16"/>
<name>A0A7J8SRV4_GOSDV</name>
<keyword evidence="11 16" id="KW-0560">Oxidoreductase</keyword>
<keyword evidence="5 16" id="KW-0444">Lipid biosynthesis</keyword>
<evidence type="ECO:0000256" key="16">
    <source>
        <dbReference type="RuleBase" id="RU000582"/>
    </source>
</evidence>
<dbReference type="GO" id="GO:0006633">
    <property type="term" value="P:fatty acid biosynthetic process"/>
    <property type="evidence" value="ECO:0007669"/>
    <property type="project" value="UniProtKB-KW"/>
</dbReference>
<evidence type="ECO:0000256" key="5">
    <source>
        <dbReference type="ARBA" id="ARBA00022516"/>
    </source>
</evidence>
<evidence type="ECO:0000256" key="15">
    <source>
        <dbReference type="ARBA" id="ARBA00049304"/>
    </source>
</evidence>
<keyword evidence="8" id="KW-0479">Metal-binding</keyword>
<dbReference type="Gene3D" id="1.10.620.20">
    <property type="entry name" value="Ribonucleotide Reductase, subunit A"/>
    <property type="match status" value="1"/>
</dbReference>
<keyword evidence="18" id="KW-1185">Reference proteome</keyword>
<comment type="subunit">
    <text evidence="4 16">Homodimer.</text>
</comment>
<reference evidence="17 18" key="1">
    <citation type="journal article" date="2019" name="Genome Biol. Evol.">
        <title>Insights into the evolution of the New World diploid cottons (Gossypium, subgenus Houzingenia) based on genome sequencing.</title>
        <authorList>
            <person name="Grover C.E."/>
            <person name="Arick M.A. 2nd"/>
            <person name="Thrash A."/>
            <person name="Conover J.L."/>
            <person name="Sanders W.S."/>
            <person name="Peterson D.G."/>
            <person name="Frelichowski J.E."/>
            <person name="Scheffler J.A."/>
            <person name="Scheffler B.E."/>
            <person name="Wendel J.F."/>
        </authorList>
    </citation>
    <scope>NUCLEOTIDE SEQUENCE [LARGE SCALE GENOMIC DNA]</scope>
    <source>
        <strain evidence="17">27</strain>
        <tissue evidence="17">Leaf</tissue>
    </source>
</reference>
<dbReference type="InterPro" id="IPR012348">
    <property type="entry name" value="RNR-like"/>
</dbReference>
<dbReference type="EMBL" id="JABFAC010000011">
    <property type="protein sequence ID" value="MBA0628555.1"/>
    <property type="molecule type" value="Genomic_DNA"/>
</dbReference>
<dbReference type="InterPro" id="IPR005067">
    <property type="entry name" value="Fatty_acid_desaturase-2"/>
</dbReference>
<dbReference type="PANTHER" id="PTHR31155">
    <property type="entry name" value="ACYL- ACYL-CARRIER-PROTEIN DESATURASE-RELATED"/>
    <property type="match status" value="1"/>
</dbReference>
<keyword evidence="7" id="KW-0934">Plastid</keyword>
<protein>
    <recommendedName>
        <fullName evidence="16">Acyl-[acyl-carrier-protein] desaturase</fullName>
        <ecNumber evidence="16">1.14.19.-</ecNumber>
    </recommendedName>
</protein>
<dbReference type="Proteomes" id="UP000593561">
    <property type="component" value="Unassembled WGS sequence"/>
</dbReference>
<comment type="pathway">
    <text evidence="2">Lipid metabolism; fatty acid metabolism.</text>
</comment>
<evidence type="ECO:0000313" key="18">
    <source>
        <dbReference type="Proteomes" id="UP000593561"/>
    </source>
</evidence>
<gene>
    <name evidence="17" type="ORF">Godav_023270</name>
</gene>
<keyword evidence="9" id="KW-0276">Fatty acid metabolism</keyword>
<dbReference type="GO" id="GO:0009570">
    <property type="term" value="C:chloroplast stroma"/>
    <property type="evidence" value="ECO:0007669"/>
    <property type="project" value="TreeGrafter"/>
</dbReference>
<proteinExistence type="inferred from homology"/>
<evidence type="ECO:0000256" key="12">
    <source>
        <dbReference type="ARBA" id="ARBA00023004"/>
    </source>
</evidence>
<sequence>MMRKKITMPAYLMYDGQDENLFDHFSAVAQRLGVYTASDYADIVEFLVDRWNVKELTGLSADGRKAQDFMFMGIVATGDKARALSSSTLPSEFFEDVDNEILEKNKEENAINDVHISSQVGYPYGIPQVIRVLDSLSEEVPEASLLYFFSMKLLINKDKPIVFLSTNPNIRAWWLKMEMKESSKFCSLLGIEISTMRLINAIHVICSHVLSMVDNSYGDGSDDEREKKEILQCMESFNRLFHVASSSVQLYYKKYILKQPCMDSKQL</sequence>
<evidence type="ECO:0000256" key="13">
    <source>
        <dbReference type="ARBA" id="ARBA00023098"/>
    </source>
</evidence>
<keyword evidence="14 16" id="KW-0275">Fatty acid biosynthesis</keyword>
<evidence type="ECO:0000256" key="2">
    <source>
        <dbReference type="ARBA" id="ARBA00004872"/>
    </source>
</evidence>
<dbReference type="PANTHER" id="PTHR31155:SF9">
    <property type="entry name" value="STEAROYL-[ACYL-CARRIER-PROTEIN] 9-DESATURASE 7, CHLOROPLASTIC"/>
    <property type="match status" value="1"/>
</dbReference>
<evidence type="ECO:0000256" key="8">
    <source>
        <dbReference type="ARBA" id="ARBA00022723"/>
    </source>
</evidence>
<dbReference type="GO" id="GO:0045300">
    <property type="term" value="F:stearoyl-[ACP] desaturase activity"/>
    <property type="evidence" value="ECO:0007669"/>
    <property type="project" value="UniProtKB-EC"/>
</dbReference>
<evidence type="ECO:0000256" key="14">
    <source>
        <dbReference type="ARBA" id="ARBA00023160"/>
    </source>
</evidence>
<evidence type="ECO:0000256" key="1">
    <source>
        <dbReference type="ARBA" id="ARBA00004229"/>
    </source>
</evidence>
<keyword evidence="10" id="KW-0809">Transit peptide</keyword>
<comment type="function">
    <text evidence="16">Introduction of a cis double bond between carbons of the acyl chain.</text>
</comment>
<keyword evidence="12" id="KW-0408">Iron</keyword>
<dbReference type="InterPro" id="IPR009078">
    <property type="entry name" value="Ferritin-like_SF"/>
</dbReference>
<dbReference type="SUPFAM" id="SSF47240">
    <property type="entry name" value="Ferritin-like"/>
    <property type="match status" value="1"/>
</dbReference>
<keyword evidence="6 16" id="KW-0150">Chloroplast</keyword>
<dbReference type="GO" id="GO:0004768">
    <property type="term" value="F:stearoyl-CoA 9-desaturase activity"/>
    <property type="evidence" value="ECO:0007669"/>
    <property type="project" value="TreeGrafter"/>
</dbReference>
<evidence type="ECO:0000256" key="9">
    <source>
        <dbReference type="ARBA" id="ARBA00022832"/>
    </source>
</evidence>
<comment type="cofactor">
    <cofactor evidence="16">
        <name>Fe(2+)</name>
        <dbReference type="ChEBI" id="CHEBI:29033"/>
    </cofactor>
    <text evidence="16">Binds 2 Fe(2+) ions per subunit.</text>
</comment>
<comment type="subcellular location">
    <subcellularLocation>
        <location evidence="1">Plastid</location>
        <location evidence="1">Chloroplast</location>
    </subcellularLocation>
</comment>
<evidence type="ECO:0000256" key="10">
    <source>
        <dbReference type="ARBA" id="ARBA00022946"/>
    </source>
</evidence>
<accession>A0A7J8SRV4</accession>
<dbReference type="InterPro" id="IPR005803">
    <property type="entry name" value="FADS-2_CS"/>
</dbReference>
<dbReference type="AlphaFoldDB" id="A0A7J8SRV4"/>
<evidence type="ECO:0000313" key="17">
    <source>
        <dbReference type="EMBL" id="MBA0628555.1"/>
    </source>
</evidence>
<comment type="caution">
    <text evidence="17">The sequence shown here is derived from an EMBL/GenBank/DDBJ whole genome shotgun (WGS) entry which is preliminary data.</text>
</comment>
<feature type="non-terminal residue" evidence="17">
    <location>
        <position position="1"/>
    </location>
</feature>
<organism evidence="17 18">
    <name type="scientific">Gossypium davidsonii</name>
    <name type="common">Davidson's cotton</name>
    <name type="synonym">Gossypium klotzschianum subsp. davidsonii</name>
    <dbReference type="NCBI Taxonomy" id="34287"/>
    <lineage>
        <taxon>Eukaryota</taxon>
        <taxon>Viridiplantae</taxon>
        <taxon>Streptophyta</taxon>
        <taxon>Embryophyta</taxon>
        <taxon>Tracheophyta</taxon>
        <taxon>Spermatophyta</taxon>
        <taxon>Magnoliopsida</taxon>
        <taxon>eudicotyledons</taxon>
        <taxon>Gunneridae</taxon>
        <taxon>Pentapetalae</taxon>
        <taxon>rosids</taxon>
        <taxon>malvids</taxon>
        <taxon>Malvales</taxon>
        <taxon>Malvaceae</taxon>
        <taxon>Malvoideae</taxon>
        <taxon>Gossypium</taxon>
    </lineage>
</organism>
<dbReference type="Pfam" id="PF03405">
    <property type="entry name" value="FA_desaturase_2"/>
    <property type="match status" value="1"/>
</dbReference>
<evidence type="ECO:0000256" key="4">
    <source>
        <dbReference type="ARBA" id="ARBA00011738"/>
    </source>
</evidence>
<evidence type="ECO:0000256" key="6">
    <source>
        <dbReference type="ARBA" id="ARBA00022528"/>
    </source>
</evidence>
<dbReference type="PROSITE" id="PS00574">
    <property type="entry name" value="FATTY_ACID_DESATUR_2"/>
    <property type="match status" value="1"/>
</dbReference>
<evidence type="ECO:0000256" key="11">
    <source>
        <dbReference type="ARBA" id="ARBA00023002"/>
    </source>
</evidence>
<comment type="similarity">
    <text evidence="3 16">Belongs to the fatty acid desaturase type 2 family.</text>
</comment>
<dbReference type="UniPathway" id="UPA00199"/>
<dbReference type="GO" id="GO:0006952">
    <property type="term" value="P:defense response"/>
    <property type="evidence" value="ECO:0007669"/>
    <property type="project" value="TreeGrafter"/>
</dbReference>
<evidence type="ECO:0000256" key="3">
    <source>
        <dbReference type="ARBA" id="ARBA00008749"/>
    </source>
</evidence>